<dbReference type="STRING" id="717773.Thicy_0428"/>
<evidence type="ECO:0000313" key="3">
    <source>
        <dbReference type="EMBL" id="AEG31202.1"/>
    </source>
</evidence>
<dbReference type="Proteomes" id="UP000009232">
    <property type="component" value="Chromosome"/>
</dbReference>
<dbReference type="HOGENOM" id="CLU_042529_10_0_6"/>
<protein>
    <submittedName>
        <fullName evidence="3">Alkyl hydroperoxide reductase/ Thiol specific antioxidant/ Mal allergen</fullName>
    </submittedName>
</protein>
<dbReference type="GO" id="GO:0016209">
    <property type="term" value="F:antioxidant activity"/>
    <property type="evidence" value="ECO:0007669"/>
    <property type="project" value="InterPro"/>
</dbReference>
<evidence type="ECO:0000313" key="4">
    <source>
        <dbReference type="Proteomes" id="UP000009232"/>
    </source>
</evidence>
<reference evidence="3 4" key="1">
    <citation type="submission" date="2011-05" db="EMBL/GenBank/DDBJ databases">
        <title>Complete sequence of Thioalkalimicrobium cyclicum ALM1.</title>
        <authorList>
            <consortium name="US DOE Joint Genome Institute"/>
            <person name="Lucas S."/>
            <person name="Han J."/>
            <person name="Lapidus A."/>
            <person name="Cheng J.-F."/>
            <person name="Goodwin L."/>
            <person name="Pitluck S."/>
            <person name="Peters L."/>
            <person name="Mikhailova N."/>
            <person name="Davenport K."/>
            <person name="Han C."/>
            <person name="Tapia R."/>
            <person name="Land M."/>
            <person name="Hauser L."/>
            <person name="Kyrpides N."/>
            <person name="Ivanova N."/>
            <person name="Pagani I."/>
            <person name="Kappler U."/>
            <person name="Woyke T."/>
        </authorList>
    </citation>
    <scope>NUCLEOTIDE SEQUENCE [LARGE SCALE GENOMIC DNA]</scope>
    <source>
        <strain evidence="4">DSM 14477 / JCM 11371 / ALM1</strain>
    </source>
</reference>
<feature type="domain" description="Thioredoxin" evidence="2">
    <location>
        <begin position="41"/>
        <end position="176"/>
    </location>
</feature>
<dbReference type="InterPro" id="IPR036249">
    <property type="entry name" value="Thioredoxin-like_sf"/>
</dbReference>
<sequence>MTPNWQQKIKQAWRNPWINNTIWLIGALVIYLLLRPYFQGDVVRDQAPDFQVQTLSGDTIQLSELQGDALLIHFWATWCPICTFSRDGVEKIAQDYRVLSIATQSGTDAELLAYAQEHGMNPAWIINDQDGQLFRRYGAKAVPADFIINRYGDVQFVEVGVTSSWGLRARLWWSRHFAKQNTQSTQNITHHSSATLLETP</sequence>
<dbReference type="InterPro" id="IPR013766">
    <property type="entry name" value="Thioredoxin_domain"/>
</dbReference>
<dbReference type="AlphaFoldDB" id="F6DAV9"/>
<dbReference type="RefSeq" id="WP_013834983.1">
    <property type="nucleotide sequence ID" value="NC_015581.1"/>
</dbReference>
<dbReference type="Gene3D" id="3.40.30.10">
    <property type="entry name" value="Glutaredoxin"/>
    <property type="match status" value="1"/>
</dbReference>
<dbReference type="GO" id="GO:0016491">
    <property type="term" value="F:oxidoreductase activity"/>
    <property type="evidence" value="ECO:0007669"/>
    <property type="project" value="InterPro"/>
</dbReference>
<dbReference type="PROSITE" id="PS51352">
    <property type="entry name" value="THIOREDOXIN_2"/>
    <property type="match status" value="1"/>
</dbReference>
<dbReference type="PANTHER" id="PTHR42852:SF17">
    <property type="entry name" value="THIOREDOXIN-LIKE PROTEIN HI_1115"/>
    <property type="match status" value="1"/>
</dbReference>
<keyword evidence="1" id="KW-0812">Transmembrane</keyword>
<keyword evidence="1" id="KW-1133">Transmembrane helix</keyword>
<feature type="transmembrane region" description="Helical" evidence="1">
    <location>
        <begin position="21"/>
        <end position="38"/>
    </location>
</feature>
<organism evidence="3 4">
    <name type="scientific">Thiomicrospira cyclica (strain DSM 14477 / JCM 11371 / ALM1)</name>
    <name type="common">Thioalkalimicrobium cyclicum</name>
    <dbReference type="NCBI Taxonomy" id="717773"/>
    <lineage>
        <taxon>Bacteria</taxon>
        <taxon>Pseudomonadati</taxon>
        <taxon>Pseudomonadota</taxon>
        <taxon>Gammaproteobacteria</taxon>
        <taxon>Thiotrichales</taxon>
        <taxon>Piscirickettsiaceae</taxon>
        <taxon>Thiomicrospira</taxon>
    </lineage>
</organism>
<evidence type="ECO:0000259" key="2">
    <source>
        <dbReference type="PROSITE" id="PS51352"/>
    </source>
</evidence>
<dbReference type="KEGG" id="tcy:Thicy_0428"/>
<dbReference type="SUPFAM" id="SSF52833">
    <property type="entry name" value="Thioredoxin-like"/>
    <property type="match status" value="1"/>
</dbReference>
<name>F6DAV9_THICA</name>
<gene>
    <name evidence="3" type="ordered locus">Thicy_0428</name>
</gene>
<proteinExistence type="predicted"/>
<accession>F6DAV9</accession>
<dbReference type="PANTHER" id="PTHR42852">
    <property type="entry name" value="THIOL:DISULFIDE INTERCHANGE PROTEIN DSBE"/>
    <property type="match status" value="1"/>
</dbReference>
<dbReference type="eggNOG" id="COG0526">
    <property type="taxonomic scope" value="Bacteria"/>
</dbReference>
<dbReference type="InterPro" id="IPR050553">
    <property type="entry name" value="Thioredoxin_ResA/DsbE_sf"/>
</dbReference>
<dbReference type="Pfam" id="PF00578">
    <property type="entry name" value="AhpC-TSA"/>
    <property type="match status" value="1"/>
</dbReference>
<keyword evidence="1" id="KW-0472">Membrane</keyword>
<dbReference type="EMBL" id="CP002776">
    <property type="protein sequence ID" value="AEG31202.1"/>
    <property type="molecule type" value="Genomic_DNA"/>
</dbReference>
<keyword evidence="4" id="KW-1185">Reference proteome</keyword>
<dbReference type="OrthoDB" id="9799347at2"/>
<dbReference type="InterPro" id="IPR000866">
    <property type="entry name" value="AhpC/TSA"/>
</dbReference>
<evidence type="ECO:0000256" key="1">
    <source>
        <dbReference type="SAM" id="Phobius"/>
    </source>
</evidence>